<dbReference type="GO" id="GO:0006412">
    <property type="term" value="P:translation"/>
    <property type="evidence" value="ECO:0007669"/>
    <property type="project" value="UniProtKB-UniRule"/>
</dbReference>
<dbReference type="GO" id="GO:0022627">
    <property type="term" value="C:cytosolic small ribosomal subunit"/>
    <property type="evidence" value="ECO:0007669"/>
    <property type="project" value="UniProtKB-UniRule"/>
</dbReference>
<dbReference type="SUPFAM" id="SSF54570">
    <property type="entry name" value="Ribosomal protein S19"/>
    <property type="match status" value="1"/>
</dbReference>
<evidence type="ECO:0000256" key="1">
    <source>
        <dbReference type="ARBA" id="ARBA00003239"/>
    </source>
</evidence>
<dbReference type="GO" id="GO:0000028">
    <property type="term" value="P:ribosomal small subunit assembly"/>
    <property type="evidence" value="ECO:0007669"/>
    <property type="project" value="TreeGrafter"/>
</dbReference>
<dbReference type="PIRSF" id="PIRSF002144">
    <property type="entry name" value="Ribosomal_S19"/>
    <property type="match status" value="1"/>
</dbReference>
<keyword evidence="4 6" id="KW-0687">Ribonucleoprotein</keyword>
<dbReference type="PANTHER" id="PTHR11880:SF2">
    <property type="entry name" value="SMALL RIBOSOMAL SUBUNIT PROTEIN US19"/>
    <property type="match status" value="1"/>
</dbReference>
<evidence type="ECO:0000256" key="3">
    <source>
        <dbReference type="ARBA" id="ARBA00022980"/>
    </source>
</evidence>
<accession>A0A832V073</accession>
<dbReference type="Pfam" id="PF00203">
    <property type="entry name" value="Ribosomal_S19"/>
    <property type="match status" value="1"/>
</dbReference>
<evidence type="ECO:0000313" key="8">
    <source>
        <dbReference type="EMBL" id="HIK00484.1"/>
    </source>
</evidence>
<evidence type="ECO:0000256" key="4">
    <source>
        <dbReference type="ARBA" id="ARBA00023274"/>
    </source>
</evidence>
<dbReference type="InterPro" id="IPR002222">
    <property type="entry name" value="Ribosomal_uS19"/>
</dbReference>
<comment type="function">
    <text evidence="1 6">Protein S19 forms a complex with S13 that binds strongly to the 16S ribosomal RNA.</text>
</comment>
<dbReference type="NCBIfam" id="TIGR01025">
    <property type="entry name" value="uS19_arch"/>
    <property type="match status" value="1"/>
</dbReference>
<dbReference type="Gene3D" id="3.30.860.10">
    <property type="entry name" value="30s Ribosomal Protein S19, Chain A"/>
    <property type="match status" value="1"/>
</dbReference>
<dbReference type="Proteomes" id="UP000646946">
    <property type="component" value="Unassembled WGS sequence"/>
</dbReference>
<dbReference type="PRINTS" id="PR00975">
    <property type="entry name" value="RIBOSOMALS19"/>
</dbReference>
<organism evidence="8 9">
    <name type="scientific">Candidatus Naiadarchaeum limnaeum</name>
    <dbReference type="NCBI Taxonomy" id="2756139"/>
    <lineage>
        <taxon>Archaea</taxon>
        <taxon>Candidatus Undinarchaeota</taxon>
        <taxon>Candidatus Undinarchaeia</taxon>
        <taxon>Candidatus Naiadarchaeales</taxon>
        <taxon>Candidatus Naiadarchaeaceae</taxon>
        <taxon>Candidatus Naiadarchaeum</taxon>
    </lineage>
</organism>
<gene>
    <name evidence="6" type="primary">rps19p</name>
    <name evidence="8" type="ORF">H1016_03020</name>
</gene>
<reference evidence="8 9" key="1">
    <citation type="journal article" name="Nat. Commun.">
        <title>Undinarchaeota illuminate DPANN phylogeny and the impact of gene transfer on archaeal evolution.</title>
        <authorList>
            <person name="Dombrowski N."/>
            <person name="Williams T.A."/>
            <person name="Sun J."/>
            <person name="Woodcroft B.J."/>
            <person name="Lee J.H."/>
            <person name="Minh B.Q."/>
            <person name="Rinke C."/>
            <person name="Spang A."/>
        </authorList>
    </citation>
    <scope>NUCLEOTIDE SEQUENCE [LARGE SCALE GENOMIC DNA]</scope>
    <source>
        <strain evidence="8">MAG_bin1129</strain>
    </source>
</reference>
<dbReference type="AlphaFoldDB" id="A0A832V073"/>
<evidence type="ECO:0000313" key="9">
    <source>
        <dbReference type="Proteomes" id="UP000646946"/>
    </source>
</evidence>
<name>A0A832V073_9ARCH</name>
<keyword evidence="3 6" id="KW-0689">Ribosomal protein</keyword>
<dbReference type="GO" id="GO:0019843">
    <property type="term" value="F:rRNA binding"/>
    <property type="evidence" value="ECO:0007669"/>
    <property type="project" value="UniProtKB-UniRule"/>
</dbReference>
<dbReference type="PROSITE" id="PS00323">
    <property type="entry name" value="RIBOSOMAL_S19"/>
    <property type="match status" value="1"/>
</dbReference>
<proteinExistence type="inferred from homology"/>
<comment type="caution">
    <text evidence="8">The sequence shown here is derived from an EMBL/GenBank/DDBJ whole genome shotgun (WGS) entry which is preliminary data.</text>
</comment>
<sequence>MAKIFTYRGFTLEDLKKMSLEDFAKVANAEVRRKLLRRMPEKHKKLLLRSRKTSAPLKTHCRDMIILPEFIGKQFNVHNGKEFIPVRVEPDMIGHYLSEFALSRKRVQHSAPGMGATRASKYVSLK</sequence>
<dbReference type="InterPro" id="IPR020934">
    <property type="entry name" value="Ribosomal_uS19_CS"/>
</dbReference>
<keyword evidence="6" id="KW-0694">RNA-binding</keyword>
<dbReference type="HAMAP" id="MF_00531">
    <property type="entry name" value="Ribosomal_uS19"/>
    <property type="match status" value="1"/>
</dbReference>
<keyword evidence="9" id="KW-1185">Reference proteome</keyword>
<evidence type="ECO:0000256" key="5">
    <source>
        <dbReference type="ARBA" id="ARBA00035163"/>
    </source>
</evidence>
<dbReference type="EMBL" id="DVAB01000024">
    <property type="protein sequence ID" value="HIK00484.1"/>
    <property type="molecule type" value="Genomic_DNA"/>
</dbReference>
<dbReference type="PANTHER" id="PTHR11880">
    <property type="entry name" value="RIBOSOMAL PROTEIN S19P FAMILY MEMBER"/>
    <property type="match status" value="1"/>
</dbReference>
<dbReference type="GO" id="GO:0003735">
    <property type="term" value="F:structural constituent of ribosome"/>
    <property type="evidence" value="ECO:0007669"/>
    <property type="project" value="UniProtKB-UniRule"/>
</dbReference>
<evidence type="ECO:0000256" key="6">
    <source>
        <dbReference type="HAMAP-Rule" id="MF_00531"/>
    </source>
</evidence>
<dbReference type="InterPro" id="IPR023575">
    <property type="entry name" value="Ribosomal_uS19_SF"/>
</dbReference>
<keyword evidence="6" id="KW-0699">rRNA-binding</keyword>
<dbReference type="NCBIfam" id="NF003121">
    <property type="entry name" value="PRK04038.1"/>
    <property type="match status" value="1"/>
</dbReference>
<dbReference type="InterPro" id="IPR005713">
    <property type="entry name" value="Ribosomal_uS19_euk/arc"/>
</dbReference>
<comment type="similarity">
    <text evidence="2 6 7">Belongs to the universal ribosomal protein uS19 family.</text>
</comment>
<evidence type="ECO:0000256" key="2">
    <source>
        <dbReference type="ARBA" id="ARBA00007345"/>
    </source>
</evidence>
<protein>
    <recommendedName>
        <fullName evidence="5 6">Small ribosomal subunit protein uS19</fullName>
    </recommendedName>
</protein>
<evidence type="ECO:0000256" key="7">
    <source>
        <dbReference type="RuleBase" id="RU003485"/>
    </source>
</evidence>